<name>A0ABR3Z2E0_9PEZI</name>
<keyword evidence="3" id="KW-1185">Reference proteome</keyword>
<gene>
    <name evidence="2" type="ORF">Sste5346_005874</name>
</gene>
<evidence type="ECO:0000313" key="3">
    <source>
        <dbReference type="Proteomes" id="UP001583186"/>
    </source>
</evidence>
<feature type="region of interest" description="Disordered" evidence="1">
    <location>
        <begin position="1"/>
        <end position="91"/>
    </location>
</feature>
<evidence type="ECO:0000256" key="1">
    <source>
        <dbReference type="SAM" id="MobiDB-lite"/>
    </source>
</evidence>
<dbReference type="Proteomes" id="UP001583186">
    <property type="component" value="Unassembled WGS sequence"/>
</dbReference>
<comment type="caution">
    <text evidence="2">The sequence shown here is derived from an EMBL/GenBank/DDBJ whole genome shotgun (WGS) entry which is preliminary data.</text>
</comment>
<feature type="compositionally biased region" description="Polar residues" evidence="1">
    <location>
        <begin position="18"/>
        <end position="34"/>
    </location>
</feature>
<feature type="compositionally biased region" description="Polar residues" evidence="1">
    <location>
        <begin position="48"/>
        <end position="57"/>
    </location>
</feature>
<accession>A0ABR3Z2E0</accession>
<dbReference type="EMBL" id="JAWCUI010000033">
    <property type="protein sequence ID" value="KAL1894374.1"/>
    <property type="molecule type" value="Genomic_DNA"/>
</dbReference>
<proteinExistence type="predicted"/>
<organism evidence="2 3">
    <name type="scientific">Sporothrix stenoceras</name>
    <dbReference type="NCBI Taxonomy" id="5173"/>
    <lineage>
        <taxon>Eukaryota</taxon>
        <taxon>Fungi</taxon>
        <taxon>Dikarya</taxon>
        <taxon>Ascomycota</taxon>
        <taxon>Pezizomycotina</taxon>
        <taxon>Sordariomycetes</taxon>
        <taxon>Sordariomycetidae</taxon>
        <taxon>Ophiostomatales</taxon>
        <taxon>Ophiostomataceae</taxon>
        <taxon>Sporothrix</taxon>
    </lineage>
</organism>
<evidence type="ECO:0000313" key="2">
    <source>
        <dbReference type="EMBL" id="KAL1894374.1"/>
    </source>
</evidence>
<protein>
    <submittedName>
        <fullName evidence="2">Uncharacterized protein</fullName>
    </submittedName>
</protein>
<reference evidence="2 3" key="1">
    <citation type="journal article" date="2024" name="IMA Fungus">
        <title>IMA Genome - F19 : A genome assembly and annotation guide to empower mycologists, including annotated draft genome sequences of Ceratocystis pirilliformis, Diaporthe australafricana, Fusarium ophioides, Paecilomyces lecythidis, and Sporothrix stenoceras.</title>
        <authorList>
            <person name="Aylward J."/>
            <person name="Wilson A.M."/>
            <person name="Visagie C.M."/>
            <person name="Spraker J."/>
            <person name="Barnes I."/>
            <person name="Buitendag C."/>
            <person name="Ceriani C."/>
            <person name="Del Mar Angel L."/>
            <person name="du Plessis D."/>
            <person name="Fuchs T."/>
            <person name="Gasser K."/>
            <person name="Kramer D."/>
            <person name="Li W."/>
            <person name="Munsamy K."/>
            <person name="Piso A."/>
            <person name="Price J.L."/>
            <person name="Sonnekus B."/>
            <person name="Thomas C."/>
            <person name="van der Nest A."/>
            <person name="van Dijk A."/>
            <person name="van Heerden A."/>
            <person name="van Vuuren N."/>
            <person name="Yilmaz N."/>
            <person name="Duong T.A."/>
            <person name="van der Merwe N.A."/>
            <person name="Wingfield M.J."/>
            <person name="Wingfield B.D."/>
        </authorList>
    </citation>
    <scope>NUCLEOTIDE SEQUENCE [LARGE SCALE GENOMIC DNA]</scope>
    <source>
        <strain evidence="2 3">CMW 5346</strain>
    </source>
</reference>
<sequence length="91" mass="9482">MAPITAKPPSKPALRLPGSNSMPSLVGNMQQLNIKENHNGSGVGSYPGVQNGSSRNPNGKALGGKKVIFQNPPAKPTSPLSPLSPVTNYHR</sequence>